<proteinExistence type="predicted"/>
<evidence type="ECO:0000256" key="1">
    <source>
        <dbReference type="SAM" id="SignalP"/>
    </source>
</evidence>
<reference evidence="2 3" key="1">
    <citation type="journal article" date="2013" name="Antonie Van Leeuwenhoek">
        <title>Echinimonas agarilytica gen. nov., sp. nov., a new gammaproteobacterium isolated from the sea urchin Strongylocentrotus intermedius.</title>
        <authorList>
            <person name="Nedashkovskaya O.I."/>
            <person name="Stenkova A.M."/>
            <person name="Zhukova N.V."/>
            <person name="Van Trappen S."/>
            <person name="Lee J.S."/>
            <person name="Kim S.B."/>
        </authorList>
    </citation>
    <scope>NUCLEOTIDE SEQUENCE [LARGE SCALE GENOMIC DNA]</scope>
    <source>
        <strain evidence="2 3">KMM 6351</strain>
    </source>
</reference>
<comment type="caution">
    <text evidence="2">The sequence shown here is derived from an EMBL/GenBank/DDBJ whole genome shotgun (WGS) entry which is preliminary data.</text>
</comment>
<keyword evidence="1" id="KW-0732">Signal</keyword>
<feature type="chain" id="PRO_5041214819" evidence="1">
    <location>
        <begin position="23"/>
        <end position="287"/>
    </location>
</feature>
<evidence type="ECO:0000313" key="2">
    <source>
        <dbReference type="EMBL" id="MCM2678706.1"/>
    </source>
</evidence>
<accession>A0AA41W4M9</accession>
<keyword evidence="3" id="KW-1185">Reference proteome</keyword>
<dbReference type="RefSeq" id="WP_251260066.1">
    <property type="nucleotide sequence ID" value="NZ_JAMQGP010000001.1"/>
</dbReference>
<dbReference type="AlphaFoldDB" id="A0AA41W4M9"/>
<sequence length="287" mass="32311">MKISLKSISLLFCLGLSAHISAEEIVHNKISNQKDTYFLNLINLALEKAADQSHYQLTESASLMNQANLFEAVKGGDASILWAGTQPEYEDQMLPIRVPLLKGLQGHRLFIINRLQQANFSNIDSVSDLATLKAGQGRSWGDTSILQSSGLKVVTAVKKESLFYMVDGGRFDYFPLAVHEPWDEISDRSHLNLSVENDLLLIYPMPMYFFVSKSNPKLAKTLEAGLNSAIEDGSFDQLFYNTHHIKQALQKSQLANRRVIRIDNPQLDALTPLDRKELWLDVNKVIH</sequence>
<protein>
    <submittedName>
        <fullName evidence="2">Diguanylate cyclase</fullName>
    </submittedName>
</protein>
<organism evidence="2 3">
    <name type="scientific">Echinimonas agarilytica</name>
    <dbReference type="NCBI Taxonomy" id="1215918"/>
    <lineage>
        <taxon>Bacteria</taxon>
        <taxon>Pseudomonadati</taxon>
        <taxon>Pseudomonadota</taxon>
        <taxon>Gammaproteobacteria</taxon>
        <taxon>Alteromonadales</taxon>
        <taxon>Echinimonadaceae</taxon>
        <taxon>Echinimonas</taxon>
    </lineage>
</organism>
<dbReference type="SUPFAM" id="SSF53850">
    <property type="entry name" value="Periplasmic binding protein-like II"/>
    <property type="match status" value="1"/>
</dbReference>
<evidence type="ECO:0000313" key="3">
    <source>
        <dbReference type="Proteomes" id="UP001165393"/>
    </source>
</evidence>
<feature type="signal peptide" evidence="1">
    <location>
        <begin position="1"/>
        <end position="22"/>
    </location>
</feature>
<dbReference type="Proteomes" id="UP001165393">
    <property type="component" value="Unassembled WGS sequence"/>
</dbReference>
<name>A0AA41W4M9_9GAMM</name>
<dbReference type="Gene3D" id="3.40.190.10">
    <property type="entry name" value="Periplasmic binding protein-like II"/>
    <property type="match status" value="2"/>
</dbReference>
<gene>
    <name evidence="2" type="ORF">NAF29_03340</name>
</gene>
<dbReference type="EMBL" id="JAMQGP010000001">
    <property type="protein sequence ID" value="MCM2678706.1"/>
    <property type="molecule type" value="Genomic_DNA"/>
</dbReference>